<keyword evidence="3" id="KW-1185">Reference proteome</keyword>
<proteinExistence type="predicted"/>
<organism evidence="2 3">
    <name type="scientific">Streptomyces virginiae</name>
    <name type="common">Streptomyces cinnamonensis</name>
    <dbReference type="NCBI Taxonomy" id="1961"/>
    <lineage>
        <taxon>Bacteria</taxon>
        <taxon>Bacillati</taxon>
        <taxon>Actinomycetota</taxon>
        <taxon>Actinomycetes</taxon>
        <taxon>Kitasatosporales</taxon>
        <taxon>Streptomycetaceae</taxon>
        <taxon>Streptomyces</taxon>
    </lineage>
</organism>
<dbReference type="PANTHER" id="PTHR12697:SF5">
    <property type="entry name" value="DEOXYHYPUSINE HYDROXYLASE"/>
    <property type="match status" value="1"/>
</dbReference>
<dbReference type="RefSeq" id="WP_328965190.1">
    <property type="nucleotide sequence ID" value="NZ_CP108090.1"/>
</dbReference>
<dbReference type="InterPro" id="IPR004155">
    <property type="entry name" value="PBS_lyase_HEAT"/>
</dbReference>
<dbReference type="InterPro" id="IPR016024">
    <property type="entry name" value="ARM-type_fold"/>
</dbReference>
<dbReference type="InterPro" id="IPR011989">
    <property type="entry name" value="ARM-like"/>
</dbReference>
<accession>A0ABZ1TR35</accession>
<name>A0ABZ1TR35_STRVG</name>
<dbReference type="EMBL" id="CP108090">
    <property type="protein sequence ID" value="WUQ16944.1"/>
    <property type="molecule type" value="Genomic_DNA"/>
</dbReference>
<reference evidence="2" key="1">
    <citation type="submission" date="2022-10" db="EMBL/GenBank/DDBJ databases">
        <title>The complete genomes of actinobacterial strains from the NBC collection.</title>
        <authorList>
            <person name="Joergensen T.S."/>
            <person name="Alvarez Arevalo M."/>
            <person name="Sterndorff E.B."/>
            <person name="Faurdal D."/>
            <person name="Vuksanovic O."/>
            <person name="Mourched A.-S."/>
            <person name="Charusanti P."/>
            <person name="Shaw S."/>
            <person name="Blin K."/>
            <person name="Weber T."/>
        </authorList>
    </citation>
    <scope>NUCLEOTIDE SEQUENCE</scope>
    <source>
        <strain evidence="2">NBC_00248</strain>
    </source>
</reference>
<evidence type="ECO:0000313" key="2">
    <source>
        <dbReference type="EMBL" id="WUQ16944.1"/>
    </source>
</evidence>
<evidence type="ECO:0000256" key="1">
    <source>
        <dbReference type="SAM" id="MobiDB-lite"/>
    </source>
</evidence>
<dbReference type="Proteomes" id="UP001432039">
    <property type="component" value="Chromosome"/>
</dbReference>
<dbReference type="SUPFAM" id="SSF48371">
    <property type="entry name" value="ARM repeat"/>
    <property type="match status" value="1"/>
</dbReference>
<dbReference type="Pfam" id="PF13646">
    <property type="entry name" value="HEAT_2"/>
    <property type="match status" value="1"/>
</dbReference>
<dbReference type="SMART" id="SM00567">
    <property type="entry name" value="EZ_HEAT"/>
    <property type="match status" value="4"/>
</dbReference>
<dbReference type="PANTHER" id="PTHR12697">
    <property type="entry name" value="PBS LYASE HEAT-LIKE PROTEIN"/>
    <property type="match status" value="1"/>
</dbReference>
<protein>
    <submittedName>
        <fullName evidence="2">HEAT repeat domain-containing protein</fullName>
    </submittedName>
</protein>
<dbReference type="Gene3D" id="1.25.10.10">
    <property type="entry name" value="Leucine-rich Repeat Variant"/>
    <property type="match status" value="2"/>
</dbReference>
<evidence type="ECO:0000313" key="3">
    <source>
        <dbReference type="Proteomes" id="UP001432039"/>
    </source>
</evidence>
<gene>
    <name evidence="2" type="ORF">OG517_39120</name>
</gene>
<feature type="region of interest" description="Disordered" evidence="1">
    <location>
        <begin position="1"/>
        <end position="25"/>
    </location>
</feature>
<sequence length="299" mass="32335">MSLRRCGRPAGQARHGLKHHEEDGLEDQRAVGDLTLRLDELAAGLTDPDCDLDDLAEIEEELVAARRRELIPYVEGHLAAAVEAGDWYARHVLARILAETAGHTSLAALLRAYSRDLGDDQDSLSTTLHVLAQEDPAAAREILLPCAVGNDEDLRMAAIWLLGFVPEPADLNLLAHAAQDSNEGIRSAVVGTLGSHGTEPDAIDLLLSLLDDPSPQVRISALSSLGFLQQPTTLRKIYVLANDDNPRVRAWVAIALGRFPALEPADLETSAVLDQLAADADPYVRDQAAEARQLKPLRS</sequence>